<dbReference type="Pfam" id="PF06027">
    <property type="entry name" value="SLC35F"/>
    <property type="match status" value="1"/>
</dbReference>
<name>A0AAN7KHJ2_9MYRT</name>
<proteinExistence type="inferred from homology"/>
<feature type="transmembrane region" description="Helical" evidence="7">
    <location>
        <begin position="301"/>
        <end position="320"/>
    </location>
</feature>
<keyword evidence="5 7" id="KW-1133">Transmembrane helix</keyword>
<dbReference type="PANTHER" id="PTHR14233">
    <property type="entry name" value="DUF914-RELATED"/>
    <property type="match status" value="1"/>
</dbReference>
<reference evidence="8 9" key="1">
    <citation type="journal article" date="2023" name="Hortic Res">
        <title>Pangenome of water caltrop reveals structural variations and asymmetric subgenome divergence after allopolyploidization.</title>
        <authorList>
            <person name="Zhang X."/>
            <person name="Chen Y."/>
            <person name="Wang L."/>
            <person name="Yuan Y."/>
            <person name="Fang M."/>
            <person name="Shi L."/>
            <person name="Lu R."/>
            <person name="Comes H.P."/>
            <person name="Ma Y."/>
            <person name="Chen Y."/>
            <person name="Huang G."/>
            <person name="Zhou Y."/>
            <person name="Zheng Z."/>
            <person name="Qiu Y."/>
        </authorList>
    </citation>
    <scope>NUCLEOTIDE SEQUENCE [LARGE SCALE GENOMIC DNA]</scope>
    <source>
        <tissue evidence="8">Roots</tissue>
    </source>
</reference>
<keyword evidence="4 7" id="KW-0812">Transmembrane</keyword>
<feature type="transmembrane region" description="Helical" evidence="7">
    <location>
        <begin position="419"/>
        <end position="440"/>
    </location>
</feature>
<evidence type="ECO:0000256" key="4">
    <source>
        <dbReference type="ARBA" id="ARBA00022692"/>
    </source>
</evidence>
<feature type="transmembrane region" description="Helical" evidence="7">
    <location>
        <begin position="326"/>
        <end position="350"/>
    </location>
</feature>
<comment type="caution">
    <text evidence="8">The sequence shown here is derived from an EMBL/GenBank/DDBJ whole genome shotgun (WGS) entry which is preliminary data.</text>
</comment>
<keyword evidence="9" id="KW-1185">Reference proteome</keyword>
<dbReference type="InterPro" id="IPR009262">
    <property type="entry name" value="SLC35_F1/F2/F6"/>
</dbReference>
<feature type="transmembrane region" description="Helical" evidence="7">
    <location>
        <begin position="483"/>
        <end position="503"/>
    </location>
</feature>
<organism evidence="8 9">
    <name type="scientific">Trapa incisa</name>
    <dbReference type="NCBI Taxonomy" id="236973"/>
    <lineage>
        <taxon>Eukaryota</taxon>
        <taxon>Viridiplantae</taxon>
        <taxon>Streptophyta</taxon>
        <taxon>Embryophyta</taxon>
        <taxon>Tracheophyta</taxon>
        <taxon>Spermatophyta</taxon>
        <taxon>Magnoliopsida</taxon>
        <taxon>eudicotyledons</taxon>
        <taxon>Gunneridae</taxon>
        <taxon>Pentapetalae</taxon>
        <taxon>rosids</taxon>
        <taxon>malvids</taxon>
        <taxon>Myrtales</taxon>
        <taxon>Lythraceae</taxon>
        <taxon>Trapa</taxon>
    </lineage>
</organism>
<evidence type="ECO:0000256" key="3">
    <source>
        <dbReference type="ARBA" id="ARBA00022448"/>
    </source>
</evidence>
<protein>
    <recommendedName>
        <fullName evidence="10">Solute carrier family 35 member F1</fullName>
    </recommendedName>
</protein>
<feature type="transmembrane region" description="Helical" evidence="7">
    <location>
        <begin position="278"/>
        <end position="294"/>
    </location>
</feature>
<accession>A0AAN7KHJ2</accession>
<dbReference type="Proteomes" id="UP001345219">
    <property type="component" value="Chromosome 7"/>
</dbReference>
<feature type="transmembrane region" description="Helical" evidence="7">
    <location>
        <begin position="455"/>
        <end position="476"/>
    </location>
</feature>
<sequence>MLSRDHSIYLPRRCLVSDGQRSAKYTTGGEESPVDVVMDGGCGRSLQVLVGRRRLLLRPLLELGEESLVLAVECPGLPPRPGVLPDNVALNQAFKATQLLFPSYKNGSCRWNRSSSSASTTSFNPHFLESPAFFISSSSSSSKSFFCCCFCCNMSLQAPWCWYLSSSWVSLMLKAIILELLVEEGAEEGSPRTSHHAPLLPAVQMESTMHKHRSKKPRLLHEAKRHVDFAWWRTHLTWRRTLYVLFLGQIVSFSMAVGSFTSSLLADLGVDVPLTQMFFPYALLTLFYGSILVYRRRKLLLPWYWYLLLGFIDVQGNYLVNEAYQYSSITSVTLLDCWTIVWAIILTWFFLGTRYSVWQLIGAAISVLGLGLVMLSDAGVSGGGGSKPLLGDVLVIGGTVFFAMSNVGEEFCVKKKDLVEVLTMLPLFGLLVSAVQIAIAERTTLESLQLTKDRILAFAGYAGSLFVFYSLAPFVLKMSGAALFNLSLLTSDMWAVVVRIFIYRQEVDWIYYLSFLMVVIGLILYSVMEKDPQDVTSIENMTDTNYQLLHDENGAAGAEDSRVRP</sequence>
<gene>
    <name evidence="8" type="ORF">SAY87_008049</name>
</gene>
<dbReference type="PANTHER" id="PTHR14233:SF18">
    <property type="entry name" value="OS05G0444300 PROTEIN"/>
    <property type="match status" value="1"/>
</dbReference>
<keyword evidence="3" id="KW-0813">Transport</keyword>
<comment type="subcellular location">
    <subcellularLocation>
        <location evidence="1">Membrane</location>
        <topology evidence="1">Multi-pass membrane protein</topology>
    </subcellularLocation>
</comment>
<comment type="similarity">
    <text evidence="2">Belongs to the SLC35F solute transporter family.</text>
</comment>
<dbReference type="InterPro" id="IPR052221">
    <property type="entry name" value="SLC35F_Transporter"/>
</dbReference>
<evidence type="ECO:0000256" key="7">
    <source>
        <dbReference type="SAM" id="Phobius"/>
    </source>
</evidence>
<evidence type="ECO:0000256" key="5">
    <source>
        <dbReference type="ARBA" id="ARBA00022989"/>
    </source>
</evidence>
<evidence type="ECO:0000256" key="6">
    <source>
        <dbReference type="ARBA" id="ARBA00023136"/>
    </source>
</evidence>
<keyword evidence="6 7" id="KW-0472">Membrane</keyword>
<dbReference type="GO" id="GO:0016020">
    <property type="term" value="C:membrane"/>
    <property type="evidence" value="ECO:0007669"/>
    <property type="project" value="UniProtKB-SubCell"/>
</dbReference>
<evidence type="ECO:0008006" key="10">
    <source>
        <dbReference type="Google" id="ProtNLM"/>
    </source>
</evidence>
<dbReference type="InterPro" id="IPR037185">
    <property type="entry name" value="EmrE-like"/>
</dbReference>
<feature type="transmembrane region" description="Helical" evidence="7">
    <location>
        <begin position="509"/>
        <end position="528"/>
    </location>
</feature>
<evidence type="ECO:0000313" key="9">
    <source>
        <dbReference type="Proteomes" id="UP001345219"/>
    </source>
</evidence>
<dbReference type="EMBL" id="JAXIOK010000007">
    <property type="protein sequence ID" value="KAK4766407.1"/>
    <property type="molecule type" value="Genomic_DNA"/>
</dbReference>
<dbReference type="AlphaFoldDB" id="A0AAN7KHJ2"/>
<evidence type="ECO:0000256" key="1">
    <source>
        <dbReference type="ARBA" id="ARBA00004141"/>
    </source>
</evidence>
<dbReference type="SUPFAM" id="SSF103481">
    <property type="entry name" value="Multidrug resistance efflux transporter EmrE"/>
    <property type="match status" value="1"/>
</dbReference>
<evidence type="ECO:0000256" key="2">
    <source>
        <dbReference type="ARBA" id="ARBA00007863"/>
    </source>
</evidence>
<dbReference type="GO" id="GO:0022857">
    <property type="term" value="F:transmembrane transporter activity"/>
    <property type="evidence" value="ECO:0007669"/>
    <property type="project" value="InterPro"/>
</dbReference>
<feature type="transmembrane region" description="Helical" evidence="7">
    <location>
        <begin position="388"/>
        <end position="407"/>
    </location>
</feature>
<evidence type="ECO:0000313" key="8">
    <source>
        <dbReference type="EMBL" id="KAK4766407.1"/>
    </source>
</evidence>
<feature type="transmembrane region" description="Helical" evidence="7">
    <location>
        <begin position="242"/>
        <end position="266"/>
    </location>
</feature>
<feature type="transmembrane region" description="Helical" evidence="7">
    <location>
        <begin position="357"/>
        <end position="376"/>
    </location>
</feature>